<dbReference type="EMBL" id="JANPWB010000004">
    <property type="protein sequence ID" value="KAJ1195349.1"/>
    <property type="molecule type" value="Genomic_DNA"/>
</dbReference>
<dbReference type="AlphaFoldDB" id="A0AAV7V1M1"/>
<reference evidence="1" key="1">
    <citation type="journal article" date="2022" name="bioRxiv">
        <title>Sequencing and chromosome-scale assembly of the giantPleurodeles waltlgenome.</title>
        <authorList>
            <person name="Brown T."/>
            <person name="Elewa A."/>
            <person name="Iarovenko S."/>
            <person name="Subramanian E."/>
            <person name="Araus A.J."/>
            <person name="Petzold A."/>
            <person name="Susuki M."/>
            <person name="Suzuki K.-i.T."/>
            <person name="Hayashi T."/>
            <person name="Toyoda A."/>
            <person name="Oliveira C."/>
            <person name="Osipova E."/>
            <person name="Leigh N.D."/>
            <person name="Simon A."/>
            <person name="Yun M.H."/>
        </authorList>
    </citation>
    <scope>NUCLEOTIDE SEQUENCE</scope>
    <source>
        <strain evidence="1">20211129_DDA</strain>
        <tissue evidence="1">Liver</tissue>
    </source>
</reference>
<sequence>MDRLRCGGAWRSAVATSKCSLFYRNALTYGRLSDEKERYVALGFLGQKVDTFKDLLIKCINVISFNAEGSIDVYCFGLFDIKCHDDEMRSIIDTANLEDKQLSSQHLDLFVDTSLRGSQRQ</sequence>
<gene>
    <name evidence="1" type="ORF">NDU88_004630</name>
</gene>
<name>A0AAV7V1M1_PLEWA</name>
<comment type="caution">
    <text evidence="1">The sequence shown here is derived from an EMBL/GenBank/DDBJ whole genome shotgun (WGS) entry which is preliminary data.</text>
</comment>
<dbReference type="Proteomes" id="UP001066276">
    <property type="component" value="Chromosome 2_2"/>
</dbReference>
<accession>A0AAV7V1M1</accession>
<organism evidence="1 2">
    <name type="scientific">Pleurodeles waltl</name>
    <name type="common">Iberian ribbed newt</name>
    <dbReference type="NCBI Taxonomy" id="8319"/>
    <lineage>
        <taxon>Eukaryota</taxon>
        <taxon>Metazoa</taxon>
        <taxon>Chordata</taxon>
        <taxon>Craniata</taxon>
        <taxon>Vertebrata</taxon>
        <taxon>Euteleostomi</taxon>
        <taxon>Amphibia</taxon>
        <taxon>Batrachia</taxon>
        <taxon>Caudata</taxon>
        <taxon>Salamandroidea</taxon>
        <taxon>Salamandridae</taxon>
        <taxon>Pleurodelinae</taxon>
        <taxon>Pleurodeles</taxon>
    </lineage>
</organism>
<keyword evidence="2" id="KW-1185">Reference proteome</keyword>
<evidence type="ECO:0000313" key="1">
    <source>
        <dbReference type="EMBL" id="KAJ1195349.1"/>
    </source>
</evidence>
<evidence type="ECO:0000313" key="2">
    <source>
        <dbReference type="Proteomes" id="UP001066276"/>
    </source>
</evidence>
<protein>
    <submittedName>
        <fullName evidence="1">Uncharacterized protein</fullName>
    </submittedName>
</protein>
<proteinExistence type="predicted"/>